<dbReference type="PANTHER" id="PTHR47797:SF4">
    <property type="entry name" value="DOMON DOMAIN-CONTAINING PROTEIN"/>
    <property type="match status" value="1"/>
</dbReference>
<evidence type="ECO:0000256" key="6">
    <source>
        <dbReference type="ARBA" id="ARBA00023136"/>
    </source>
</evidence>
<dbReference type="InterPro" id="IPR005018">
    <property type="entry name" value="DOMON_domain"/>
</dbReference>
<dbReference type="InterPro" id="IPR015920">
    <property type="entry name" value="Cellobiose_DH-like_cyt"/>
</dbReference>
<dbReference type="InterPro" id="IPR006593">
    <property type="entry name" value="Cyt_b561/ferric_Rdtase_TM"/>
</dbReference>
<dbReference type="EMBL" id="JAUKUD010000004">
    <property type="protein sequence ID" value="KAK0746232.1"/>
    <property type="molecule type" value="Genomic_DNA"/>
</dbReference>
<feature type="transmembrane region" description="Helical" evidence="8">
    <location>
        <begin position="277"/>
        <end position="294"/>
    </location>
</feature>
<evidence type="ECO:0000256" key="1">
    <source>
        <dbReference type="ARBA" id="ARBA00004370"/>
    </source>
</evidence>
<evidence type="ECO:0000256" key="8">
    <source>
        <dbReference type="SAM" id="Phobius"/>
    </source>
</evidence>
<comment type="subcellular location">
    <subcellularLocation>
        <location evidence="1">Membrane</location>
    </subcellularLocation>
</comment>
<evidence type="ECO:0000259" key="10">
    <source>
        <dbReference type="SMART" id="SM00664"/>
    </source>
</evidence>
<evidence type="ECO:0000256" key="3">
    <source>
        <dbReference type="ARBA" id="ARBA00022692"/>
    </source>
</evidence>
<keyword evidence="4" id="KW-0249">Electron transport</keyword>
<dbReference type="CDD" id="cd08760">
    <property type="entry name" value="Cyt_b561_FRRS1_like"/>
    <property type="match status" value="1"/>
</dbReference>
<dbReference type="InterPro" id="IPR018825">
    <property type="entry name" value="DUF2427"/>
</dbReference>
<evidence type="ECO:0000256" key="7">
    <source>
        <dbReference type="SAM" id="MobiDB-lite"/>
    </source>
</evidence>
<keyword evidence="2" id="KW-0813">Transport</keyword>
<organism evidence="12 13">
    <name type="scientific">Schizothecium vesticola</name>
    <dbReference type="NCBI Taxonomy" id="314040"/>
    <lineage>
        <taxon>Eukaryota</taxon>
        <taxon>Fungi</taxon>
        <taxon>Dikarya</taxon>
        <taxon>Ascomycota</taxon>
        <taxon>Pezizomycotina</taxon>
        <taxon>Sordariomycetes</taxon>
        <taxon>Sordariomycetidae</taxon>
        <taxon>Sordariales</taxon>
        <taxon>Schizotheciaceae</taxon>
        <taxon>Schizothecium</taxon>
    </lineage>
</organism>
<evidence type="ECO:0000256" key="2">
    <source>
        <dbReference type="ARBA" id="ARBA00022448"/>
    </source>
</evidence>
<feature type="domain" description="DOMON" evidence="10">
    <location>
        <begin position="68"/>
        <end position="161"/>
    </location>
</feature>
<feature type="compositionally biased region" description="Low complexity" evidence="7">
    <location>
        <begin position="211"/>
        <end position="222"/>
    </location>
</feature>
<keyword evidence="13" id="KW-1185">Reference proteome</keyword>
<dbReference type="CDD" id="cd09630">
    <property type="entry name" value="CDH_like_cytochrome"/>
    <property type="match status" value="1"/>
</dbReference>
<accession>A0AA40EVD9</accession>
<dbReference type="SMART" id="SM00664">
    <property type="entry name" value="DoH"/>
    <property type="match status" value="1"/>
</dbReference>
<dbReference type="Pfam" id="PF16010">
    <property type="entry name" value="CDH-cyt"/>
    <property type="match status" value="1"/>
</dbReference>
<feature type="transmembrane region" description="Helical" evidence="8">
    <location>
        <begin position="306"/>
        <end position="325"/>
    </location>
</feature>
<sequence>MLFSVRPPTGVVMGLLMALFYAAVVESAVHQVCPKKDVCITVGIPATTISNGSGNIYVQIFASTNYQWVAFGTGSGMSGSNMFVAYQDGNGNMTLSPRRGSGHFTPSLDTSSSAAQLQLLEGSGVSSDGNMVANFVCPNCVTWSSGSLSLSGPDDWIGAWKSGSSLATTSENAGISQHDSTVTFQVDATQATISSDSNPFVSETDGGISTPGSGSPAGDNGSSNGGAGNVQTDGGKGGLLLAHAAVMMVAFAVFFPAGAMAMPLFRSAAIHGAFQSFVYCLVLIGLAVGVTVAHRSGKLFNNGHTIFGILVICALALQPIFGIMHHRYYQRERARGVISYVHIWWGRGLLALGVINGGTGISMTGNRNGLAIPYAILAAIMFTAWAGVKLVRHYRIRNGAYTRNSSSSGHELHKTTRL</sequence>
<keyword evidence="3 8" id="KW-0812">Transmembrane</keyword>
<evidence type="ECO:0000256" key="4">
    <source>
        <dbReference type="ARBA" id="ARBA00022982"/>
    </source>
</evidence>
<dbReference type="GO" id="GO:0016020">
    <property type="term" value="C:membrane"/>
    <property type="evidence" value="ECO:0007669"/>
    <property type="project" value="UniProtKB-SubCell"/>
</dbReference>
<feature type="transmembrane region" description="Helical" evidence="8">
    <location>
        <begin position="370"/>
        <end position="388"/>
    </location>
</feature>
<dbReference type="Gene3D" id="1.20.120.1770">
    <property type="match status" value="1"/>
</dbReference>
<gene>
    <name evidence="12" type="ORF">B0T18DRAFT_390718</name>
</gene>
<dbReference type="AlphaFoldDB" id="A0AA40EVD9"/>
<protein>
    <recommendedName>
        <fullName evidence="14">CBD9-like protein</fullName>
    </recommendedName>
</protein>
<dbReference type="PANTHER" id="PTHR47797">
    <property type="entry name" value="DEHYDROGENASE, PUTATIVE (AFU_ORTHOLOGUE AFUA_8G05805)-RELATED"/>
    <property type="match status" value="1"/>
</dbReference>
<evidence type="ECO:0000256" key="9">
    <source>
        <dbReference type="SAM" id="SignalP"/>
    </source>
</evidence>
<proteinExistence type="predicted"/>
<feature type="transmembrane region" description="Helical" evidence="8">
    <location>
        <begin position="337"/>
        <end position="358"/>
    </location>
</feature>
<feature type="chain" id="PRO_5041200192" description="CBD9-like protein" evidence="9">
    <location>
        <begin position="28"/>
        <end position="418"/>
    </location>
</feature>
<feature type="domain" description="Cytochrome b561" evidence="11">
    <location>
        <begin position="242"/>
        <end position="361"/>
    </location>
</feature>
<keyword evidence="9" id="KW-0732">Signal</keyword>
<feature type="region of interest" description="Disordered" evidence="7">
    <location>
        <begin position="195"/>
        <end position="229"/>
    </location>
</feature>
<dbReference type="Pfam" id="PF10348">
    <property type="entry name" value="DUF2427"/>
    <property type="match status" value="1"/>
</dbReference>
<feature type="transmembrane region" description="Helical" evidence="8">
    <location>
        <begin position="240"/>
        <end position="265"/>
    </location>
</feature>
<keyword evidence="6 8" id="KW-0472">Membrane</keyword>
<dbReference type="Proteomes" id="UP001172155">
    <property type="component" value="Unassembled WGS sequence"/>
</dbReference>
<feature type="signal peptide" evidence="9">
    <location>
        <begin position="1"/>
        <end position="27"/>
    </location>
</feature>
<dbReference type="SUPFAM" id="SSF49344">
    <property type="entry name" value="CBD9-like"/>
    <property type="match status" value="1"/>
</dbReference>
<name>A0AA40EVD9_9PEZI</name>
<dbReference type="SMART" id="SM00665">
    <property type="entry name" value="B561"/>
    <property type="match status" value="1"/>
</dbReference>
<keyword evidence="5 8" id="KW-1133">Transmembrane helix</keyword>
<dbReference type="Gene3D" id="2.60.40.1210">
    <property type="entry name" value="Cellobiose dehydrogenase, cytochrome domain"/>
    <property type="match status" value="1"/>
</dbReference>
<evidence type="ECO:0000313" key="12">
    <source>
        <dbReference type="EMBL" id="KAK0746232.1"/>
    </source>
</evidence>
<evidence type="ECO:0000313" key="13">
    <source>
        <dbReference type="Proteomes" id="UP001172155"/>
    </source>
</evidence>
<evidence type="ECO:0000256" key="5">
    <source>
        <dbReference type="ARBA" id="ARBA00022989"/>
    </source>
</evidence>
<reference evidence="12" key="1">
    <citation type="submission" date="2023-06" db="EMBL/GenBank/DDBJ databases">
        <title>Genome-scale phylogeny and comparative genomics of the fungal order Sordariales.</title>
        <authorList>
            <consortium name="Lawrence Berkeley National Laboratory"/>
            <person name="Hensen N."/>
            <person name="Bonometti L."/>
            <person name="Westerberg I."/>
            <person name="Brannstrom I.O."/>
            <person name="Guillou S."/>
            <person name="Cros-Aarteil S."/>
            <person name="Calhoun S."/>
            <person name="Haridas S."/>
            <person name="Kuo A."/>
            <person name="Mondo S."/>
            <person name="Pangilinan J."/>
            <person name="Riley R."/>
            <person name="LaButti K."/>
            <person name="Andreopoulos B."/>
            <person name="Lipzen A."/>
            <person name="Chen C."/>
            <person name="Yanf M."/>
            <person name="Daum C."/>
            <person name="Ng V."/>
            <person name="Clum A."/>
            <person name="Steindorff A."/>
            <person name="Ohm R."/>
            <person name="Martin F."/>
            <person name="Silar P."/>
            <person name="Natvig D."/>
            <person name="Lalanne C."/>
            <person name="Gautier V."/>
            <person name="Ament-velasquez S.L."/>
            <person name="Kruys A."/>
            <person name="Hutchinson M.I."/>
            <person name="Powell A.J."/>
            <person name="Barry K."/>
            <person name="Miller A.N."/>
            <person name="Grigoriev I.V."/>
            <person name="Debuchy R."/>
            <person name="Gladieux P."/>
            <person name="Thoren M.H."/>
            <person name="Johannesson H."/>
        </authorList>
    </citation>
    <scope>NUCLEOTIDE SEQUENCE</scope>
    <source>
        <strain evidence="12">SMH3187-1</strain>
    </source>
</reference>
<comment type="caution">
    <text evidence="12">The sequence shown here is derived from an EMBL/GenBank/DDBJ whole genome shotgun (WGS) entry which is preliminary data.</text>
</comment>
<evidence type="ECO:0008006" key="14">
    <source>
        <dbReference type="Google" id="ProtNLM"/>
    </source>
</evidence>
<evidence type="ECO:0000259" key="11">
    <source>
        <dbReference type="SMART" id="SM00665"/>
    </source>
</evidence>